<dbReference type="SMART" id="SM00846">
    <property type="entry name" value="Gp_dh_N"/>
    <property type="match status" value="1"/>
</dbReference>
<dbReference type="GO" id="GO:0051287">
    <property type="term" value="F:NAD binding"/>
    <property type="evidence" value="ECO:0007669"/>
    <property type="project" value="InterPro"/>
</dbReference>
<feature type="site" description="Activates thiol group during catalysis" evidence="5">
    <location>
        <position position="182"/>
    </location>
</feature>
<dbReference type="SUPFAM" id="SSF55347">
    <property type="entry name" value="Glyceraldehyde-3-phosphate dehydrogenase-like, C-terminal domain"/>
    <property type="match status" value="1"/>
</dbReference>
<dbReference type="Gene3D" id="3.40.50.720">
    <property type="entry name" value="NAD(P)-binding Rossmann-like Domain"/>
    <property type="match status" value="1"/>
</dbReference>
<dbReference type="InterPro" id="IPR020831">
    <property type="entry name" value="GlycerAld/Erythrose_P_DH"/>
</dbReference>
<evidence type="ECO:0000256" key="6">
    <source>
        <dbReference type="RuleBase" id="RU000397"/>
    </source>
</evidence>
<feature type="binding site" evidence="4">
    <location>
        <begin position="12"/>
        <end position="13"/>
    </location>
    <ligand>
        <name>NAD(+)</name>
        <dbReference type="ChEBI" id="CHEBI:57540"/>
    </ligand>
</feature>
<dbReference type="Proteomes" id="UP000315400">
    <property type="component" value="Unassembled WGS sequence"/>
</dbReference>
<comment type="caution">
    <text evidence="8">The sequence shown here is derived from an EMBL/GenBank/DDBJ whole genome shotgun (WGS) entry which is preliminary data.</text>
</comment>
<dbReference type="PANTHER" id="PTHR43148">
    <property type="entry name" value="GLYCERALDEHYDE-3-PHOSPHATE DEHYDROGENASE 2"/>
    <property type="match status" value="1"/>
</dbReference>
<keyword evidence="4" id="KW-0547">Nucleotide-binding</keyword>
<protein>
    <submittedName>
        <fullName evidence="8">Erythrose-4-phosphate dehydrogenase</fullName>
    </submittedName>
</protein>
<dbReference type="STRING" id="1260251.SPISAL_03745"/>
<evidence type="ECO:0000259" key="7">
    <source>
        <dbReference type="SMART" id="SM00846"/>
    </source>
</evidence>
<evidence type="ECO:0000313" key="9">
    <source>
        <dbReference type="Proteomes" id="UP000315400"/>
    </source>
</evidence>
<feature type="domain" description="Glyceraldehyde 3-phosphate dehydrogenase NAD(P) binding" evidence="7">
    <location>
        <begin position="3"/>
        <end position="155"/>
    </location>
</feature>
<organism evidence="8 9">
    <name type="scientific">Spiribacter salinus</name>
    <dbReference type="NCBI Taxonomy" id="1335746"/>
    <lineage>
        <taxon>Bacteria</taxon>
        <taxon>Pseudomonadati</taxon>
        <taxon>Pseudomonadota</taxon>
        <taxon>Gammaproteobacteria</taxon>
        <taxon>Chromatiales</taxon>
        <taxon>Ectothiorhodospiraceae</taxon>
        <taxon>Spiribacter</taxon>
    </lineage>
</organism>
<evidence type="ECO:0000256" key="3">
    <source>
        <dbReference type="PIRSR" id="PIRSR000149-1"/>
    </source>
</evidence>
<dbReference type="SUPFAM" id="SSF51735">
    <property type="entry name" value="NAD(P)-binding Rossmann-fold domains"/>
    <property type="match status" value="1"/>
</dbReference>
<comment type="similarity">
    <text evidence="6">Belongs to the glyceraldehyde-3-phosphate dehydrogenase family.</text>
</comment>
<dbReference type="InterPro" id="IPR020829">
    <property type="entry name" value="GlycerAld_3-P_DH_cat"/>
</dbReference>
<keyword evidence="4" id="KW-0520">NAD</keyword>
<dbReference type="InterPro" id="IPR020828">
    <property type="entry name" value="GlycerAld_3-P_DH_NAD(P)-bd"/>
</dbReference>
<dbReference type="PIRSF" id="PIRSF000149">
    <property type="entry name" value="GAP_DH"/>
    <property type="match status" value="1"/>
</dbReference>
<evidence type="ECO:0000256" key="2">
    <source>
        <dbReference type="ARBA" id="ARBA00023002"/>
    </source>
</evidence>
<accession>A0A540VRT4</accession>
<name>A0A540VRT4_9GAMM</name>
<dbReference type="PRINTS" id="PR00078">
    <property type="entry name" value="G3PDHDRGNASE"/>
</dbReference>
<keyword evidence="2" id="KW-0560">Oxidoreductase</keyword>
<feature type="binding site" evidence="4">
    <location>
        <position position="319"/>
    </location>
    <ligand>
        <name>NAD(+)</name>
        <dbReference type="ChEBI" id="CHEBI:57540"/>
    </ligand>
</feature>
<dbReference type="FunFam" id="3.40.50.720:FF:000001">
    <property type="entry name" value="Glyceraldehyde-3-phosphate dehydrogenase"/>
    <property type="match status" value="1"/>
</dbReference>
<comment type="subunit">
    <text evidence="1">Homotetramer.</text>
</comment>
<proteinExistence type="inferred from homology"/>
<dbReference type="EMBL" id="VIFK01000059">
    <property type="protein sequence ID" value="TQE99470.1"/>
    <property type="molecule type" value="Genomic_DNA"/>
</dbReference>
<evidence type="ECO:0000256" key="5">
    <source>
        <dbReference type="PIRSR" id="PIRSR000149-4"/>
    </source>
</evidence>
<dbReference type="Pfam" id="PF02800">
    <property type="entry name" value="Gp_dh_C"/>
    <property type="match status" value="1"/>
</dbReference>
<dbReference type="GO" id="GO:0016620">
    <property type="term" value="F:oxidoreductase activity, acting on the aldehyde or oxo group of donors, NAD or NADP as acceptor"/>
    <property type="evidence" value="ECO:0007669"/>
    <property type="project" value="InterPro"/>
</dbReference>
<evidence type="ECO:0000256" key="4">
    <source>
        <dbReference type="PIRSR" id="PIRSR000149-3"/>
    </source>
</evidence>
<dbReference type="AlphaFoldDB" id="A0A540VRT4"/>
<dbReference type="Gene3D" id="3.30.360.10">
    <property type="entry name" value="Dihydrodipicolinate Reductase, domain 2"/>
    <property type="match status" value="1"/>
</dbReference>
<dbReference type="Pfam" id="PF00044">
    <property type="entry name" value="Gp_dh_N"/>
    <property type="match status" value="1"/>
</dbReference>
<feature type="active site" description="Nucleophile" evidence="3">
    <location>
        <position position="155"/>
    </location>
</feature>
<evidence type="ECO:0000313" key="8">
    <source>
        <dbReference type="EMBL" id="TQE99470.1"/>
    </source>
</evidence>
<gene>
    <name evidence="8" type="ORF">FKY71_08445</name>
</gene>
<sequence>MSASVAINGYGRIGRSILRAIHERTDTDPLHLVAINEPADPEAVALLTRYDSSHGPFKRAVSHDPSHLIVEDQAIRLLPGQEPAHLPWEALGIDLVLECTGLNADRSAGQAHLDAGSRRILFSQPATPDMDITVIHGFNHEAIRSSHRILSAGSCTTNCLLPLLDILQASFGFRHGTATTLHAAMNDQPVTDTLRSNSLRLSRAALNGMVPVDTALARGITRLKPELEGRIDCTHLRLPTTAVSAMDITVVVEQPTTRAAVEQALTDAASGAWRDRLGVCDDPVSSVDFAHDPRSGIVDLTQIRVVDDRVVKLLCWFDNEWGFANRMVDIALQLTQLDQSPRG</sequence>
<feature type="binding site" evidence="4">
    <location>
        <position position="123"/>
    </location>
    <ligand>
        <name>NAD(+)</name>
        <dbReference type="ChEBI" id="CHEBI:57540"/>
    </ligand>
</feature>
<dbReference type="InterPro" id="IPR036291">
    <property type="entry name" value="NAD(P)-bd_dom_sf"/>
</dbReference>
<evidence type="ECO:0000256" key="1">
    <source>
        <dbReference type="ARBA" id="ARBA00011881"/>
    </source>
</evidence>
<reference evidence="8 9" key="1">
    <citation type="submission" date="2019-06" db="EMBL/GenBank/DDBJ databases">
        <title>Metagenome assembled Genome of Spiribacter salinus SL48-SHIP from the microbial mat of Salt Lake 48 (Novosibirsk region, Russia).</title>
        <authorList>
            <person name="Shipova A."/>
            <person name="Rozanov A.S."/>
            <person name="Bryanskaya A.V."/>
            <person name="Peltek S.E."/>
        </authorList>
    </citation>
    <scope>NUCLEOTIDE SEQUENCE [LARGE SCALE GENOMIC DNA]</scope>
    <source>
        <strain evidence="8">SL48-SHIP-2</strain>
    </source>
</reference>